<gene>
    <name evidence="2" type="ORF">EA71_01030</name>
    <name evidence="3" type="ORF">NCTC8129_02100</name>
</gene>
<dbReference type="AlphaFoldDB" id="A0A367CE06"/>
<evidence type="ECO:0000313" key="5">
    <source>
        <dbReference type="Proteomes" id="UP000254070"/>
    </source>
</evidence>
<evidence type="ECO:0000313" key="2">
    <source>
        <dbReference type="EMBL" id="RCA10280.1"/>
    </source>
</evidence>
<evidence type="ECO:0000313" key="4">
    <source>
        <dbReference type="Proteomes" id="UP000252797"/>
    </source>
</evidence>
<organism evidence="2 4">
    <name type="scientific">Enterococcus durans</name>
    <dbReference type="NCBI Taxonomy" id="53345"/>
    <lineage>
        <taxon>Bacteria</taxon>
        <taxon>Bacillati</taxon>
        <taxon>Bacillota</taxon>
        <taxon>Bacilli</taxon>
        <taxon>Lactobacillales</taxon>
        <taxon>Enterococcaceae</taxon>
        <taxon>Enterococcus</taxon>
    </lineage>
</organism>
<evidence type="ECO:0000313" key="3">
    <source>
        <dbReference type="EMBL" id="STP29869.1"/>
    </source>
</evidence>
<protein>
    <recommendedName>
        <fullName evidence="1">Helicase Helix-turn-helix domain-containing protein</fullName>
    </recommendedName>
</protein>
<dbReference type="Proteomes" id="UP000254070">
    <property type="component" value="Unassembled WGS sequence"/>
</dbReference>
<dbReference type="RefSeq" id="WP_113845427.1">
    <property type="nucleotide sequence ID" value="NZ_CABGJE010000001.1"/>
</dbReference>
<dbReference type="InterPro" id="IPR029491">
    <property type="entry name" value="Helicase_HTH"/>
</dbReference>
<name>A0A367CE06_9ENTE</name>
<sequence>MTEFILSLFLSRNKLRVSSLFQLISGKRTTSVLIYSFLNDLLLVHGSFPTLKQEEFLAIITRLEQGKLIVLIDNHASITTLGKKKLEKIDFSYQGVHYDRYGRTYLTCWRLLKFAVQVVSNLTNSRANYLPIETSPFYTFQIKRWLASTKLNREELSEKIYQEFVTLFTGMPEELADFLANQFSGEHDLGLLPYQLTDKQETQATLFEAKAIHVMLQNLEKRNDFLLFRLLKPLFDQNLNQSMLITRKLILEGYSVEQVMSARQLKKGTVTDHLIEWLLFFDDFPYTTMISKKTVDSLSRLKDVRSWNYREINTQFSLDYGEFRFYQLGLLKGELEHGTDR</sequence>
<feature type="domain" description="Helicase Helix-turn-helix" evidence="1">
    <location>
        <begin position="242"/>
        <end position="326"/>
    </location>
</feature>
<dbReference type="EMBL" id="UGIF01000002">
    <property type="protein sequence ID" value="STP29869.1"/>
    <property type="molecule type" value="Genomic_DNA"/>
</dbReference>
<dbReference type="EMBL" id="LEPB01000004">
    <property type="protein sequence ID" value="RCA10280.1"/>
    <property type="molecule type" value="Genomic_DNA"/>
</dbReference>
<dbReference type="STRING" id="53345.LIU_06410"/>
<reference evidence="3 5" key="2">
    <citation type="submission" date="2018-06" db="EMBL/GenBank/DDBJ databases">
        <authorList>
            <consortium name="Pathogen Informatics"/>
            <person name="Doyle S."/>
        </authorList>
    </citation>
    <scope>NUCLEOTIDE SEQUENCE [LARGE SCALE GENOMIC DNA]</scope>
    <source>
        <strain evidence="3 5">NCTC8129</strain>
    </source>
</reference>
<proteinExistence type="predicted"/>
<dbReference type="Pfam" id="PF14493">
    <property type="entry name" value="HTH_40"/>
    <property type="match status" value="1"/>
</dbReference>
<accession>A0A367CE06</accession>
<dbReference type="Proteomes" id="UP000252797">
    <property type="component" value="Unassembled WGS sequence"/>
</dbReference>
<evidence type="ECO:0000259" key="1">
    <source>
        <dbReference type="Pfam" id="PF14493"/>
    </source>
</evidence>
<reference evidence="2 4" key="1">
    <citation type="submission" date="2015-06" db="EMBL/GenBank/DDBJ databases">
        <title>The Genome Sequence of Enterococcus durans 4EA1.</title>
        <authorList>
            <consortium name="The Broad Institute Genomics Platform"/>
            <consortium name="The Broad Institute Genome Sequencing Center for Infectious Disease"/>
            <person name="Earl A.M."/>
            <person name="Van Tyne D."/>
            <person name="Lebreton F."/>
            <person name="Saavedra J.T."/>
            <person name="Gilmore M.S."/>
            <person name="Manson Mcguire A."/>
            <person name="Clock S."/>
            <person name="Crupain M."/>
            <person name="Rangan U."/>
            <person name="Young S."/>
            <person name="Abouelleil A."/>
            <person name="Cao P."/>
            <person name="Chapman S.B."/>
            <person name="Griggs A."/>
            <person name="Priest M."/>
            <person name="Shea T."/>
            <person name="Wortman J."/>
            <person name="Nusbaum C."/>
            <person name="Birren B."/>
        </authorList>
    </citation>
    <scope>NUCLEOTIDE SEQUENCE [LARGE SCALE GENOMIC DNA]</scope>
    <source>
        <strain evidence="2 4">4EA1</strain>
    </source>
</reference>